<keyword evidence="3 10" id="KW-0963">Cytoplasm</keyword>
<comment type="subcellular location">
    <subcellularLocation>
        <location evidence="1 10">Cytoplasm</location>
    </subcellularLocation>
</comment>
<dbReference type="InterPro" id="IPR007214">
    <property type="entry name" value="YbaK/aa-tRNA-synth-assoc-dom"/>
</dbReference>
<dbReference type="InterPro" id="IPR044140">
    <property type="entry name" value="ProRS_anticodon_short"/>
</dbReference>
<dbReference type="InterPro" id="IPR004500">
    <property type="entry name" value="Pro-tRNA-synth_IIa_bac-type"/>
</dbReference>
<comment type="function">
    <text evidence="10">Catalyzes the attachment of proline to tRNA(Pro) in a two-step reaction: proline is first activated by ATP to form Pro-AMP and then transferred to the acceptor end of tRNA(Pro). As ProRS can inadvertently accommodate and process non-cognate amino acids such as alanine and cysteine, to avoid such errors it has two additional distinct editing activities against alanine. One activity is designated as 'pretransfer' editing and involves the tRNA(Pro)-independent hydrolysis of activated Ala-AMP. The other activity is designated 'posttransfer' editing and involves deacylation of mischarged Ala-tRNA(Pro). The misacylated Cys-tRNA(Pro) is not edited by ProRS.</text>
</comment>
<dbReference type="InterPro" id="IPR023717">
    <property type="entry name" value="Pro-tRNA-Synthase_IIa_type1"/>
</dbReference>
<evidence type="ECO:0000259" key="11">
    <source>
        <dbReference type="PROSITE" id="PS50862"/>
    </source>
</evidence>
<dbReference type="SUPFAM" id="SSF55681">
    <property type="entry name" value="Class II aaRS and biotin synthetases"/>
    <property type="match status" value="1"/>
</dbReference>
<evidence type="ECO:0000256" key="9">
    <source>
        <dbReference type="ARBA" id="ARBA00047671"/>
    </source>
</evidence>
<accession>A0ABV5UYX7</accession>
<evidence type="ECO:0000256" key="5">
    <source>
        <dbReference type="ARBA" id="ARBA00022741"/>
    </source>
</evidence>
<protein>
    <recommendedName>
        <fullName evidence="10">Proline--tRNA ligase</fullName>
        <ecNumber evidence="10">6.1.1.15</ecNumber>
    </recommendedName>
    <alternativeName>
        <fullName evidence="10">Prolyl-tRNA synthetase</fullName>
        <shortName evidence="10">ProRS</shortName>
    </alternativeName>
</protein>
<sequence>MRLSTLFLRTLREDPADAELPGHKLLVRAGYVRRAAPGVYSWLPLGLKVLRKVEQVVREEMDAIGGQELSFPALLPREPYEATNRWTEYGPNLFRLQDRKGNDMLLGPTHEEMFTLAVKDMFSSYKELPLTLYQIQTKYRDEARPRAGLLRGREFVMKDSYSFDVDDAGLEAAYQRHREAYVRIFDRLGFEYVVVHADSGAMGGSASEEFLAVSPVGEDTFVRCEASGYAANVEAVVVPQAPPVDPAVVASTPAAHVEDTPDSPTIDTLVAQANALHPRVDGRPWTAADTLKNVVVLLTHPDGRTEPLAVGLPGDRDVDAKRLEAQVAPAQWAPFEEKDFAAYPMLAKGYIGPAVLGLEKASGIRYLLDPSVAEGSAWVTGADEHGKHVFDLVLGRDFTADGTIQAAEIKEGDPSPDGAGTLTLARGIEMGHIFQLGRKYAEALGLKVLDENGKLVTVTMGSYGVGVSRAVAAVAEATHDEVGLCWPRALAPADVHVVATGKSQDVYDQGELLVADLEAAGLTVIYDDRPKVSPGVKFKDAELLGVPTIVVIGKGLAEGTIEVKDRRTGGRRDVPVERTVGEVLAEVRGDAHPA</sequence>
<gene>
    <name evidence="10" type="primary">proS</name>
    <name evidence="12" type="ORF">ACFFN0_01480</name>
</gene>
<reference evidence="12 13" key="1">
    <citation type="submission" date="2024-09" db="EMBL/GenBank/DDBJ databases">
        <authorList>
            <person name="Sun Q."/>
            <person name="Mori K."/>
        </authorList>
    </citation>
    <scope>NUCLEOTIDE SEQUENCE [LARGE SCALE GENOMIC DNA]</scope>
    <source>
        <strain evidence="12 13">JCM 12763</strain>
    </source>
</reference>
<dbReference type="InterPro" id="IPR050062">
    <property type="entry name" value="Pro-tRNA_synthetase"/>
</dbReference>
<name>A0ABV5UYX7_9MICO</name>
<evidence type="ECO:0000256" key="3">
    <source>
        <dbReference type="ARBA" id="ARBA00022490"/>
    </source>
</evidence>
<dbReference type="Proteomes" id="UP001589613">
    <property type="component" value="Unassembled WGS sequence"/>
</dbReference>
<dbReference type="Gene3D" id="3.30.930.10">
    <property type="entry name" value="Bira Bifunctional Protein, Domain 2"/>
    <property type="match status" value="2"/>
</dbReference>
<dbReference type="PANTHER" id="PTHR42753:SF2">
    <property type="entry name" value="PROLINE--TRNA LIGASE"/>
    <property type="match status" value="1"/>
</dbReference>
<evidence type="ECO:0000313" key="12">
    <source>
        <dbReference type="EMBL" id="MFB9730710.1"/>
    </source>
</evidence>
<dbReference type="Pfam" id="PF04073">
    <property type="entry name" value="tRNA_edit"/>
    <property type="match status" value="1"/>
</dbReference>
<evidence type="ECO:0000313" key="13">
    <source>
        <dbReference type="Proteomes" id="UP001589613"/>
    </source>
</evidence>
<dbReference type="NCBIfam" id="NF006625">
    <property type="entry name" value="PRK09194.1"/>
    <property type="match status" value="1"/>
</dbReference>
<dbReference type="InterPro" id="IPR002314">
    <property type="entry name" value="aa-tRNA-synt_IIb"/>
</dbReference>
<dbReference type="PANTHER" id="PTHR42753">
    <property type="entry name" value="MITOCHONDRIAL RIBOSOME PROTEIN L39/PROLYL-TRNA LIGASE FAMILY MEMBER"/>
    <property type="match status" value="1"/>
</dbReference>
<dbReference type="GO" id="GO:0004827">
    <property type="term" value="F:proline-tRNA ligase activity"/>
    <property type="evidence" value="ECO:0007669"/>
    <property type="project" value="UniProtKB-EC"/>
</dbReference>
<dbReference type="InterPro" id="IPR033730">
    <property type="entry name" value="ProRS_core_prok"/>
</dbReference>
<dbReference type="Gene3D" id="3.40.50.800">
    <property type="entry name" value="Anticodon-binding domain"/>
    <property type="match status" value="1"/>
</dbReference>
<dbReference type="InterPro" id="IPR002316">
    <property type="entry name" value="Pro-tRNA-ligase_IIa"/>
</dbReference>
<dbReference type="PRINTS" id="PR01046">
    <property type="entry name" value="TRNASYNTHPRO"/>
</dbReference>
<comment type="catalytic activity">
    <reaction evidence="9 10">
        <text>tRNA(Pro) + L-proline + ATP = L-prolyl-tRNA(Pro) + AMP + diphosphate</text>
        <dbReference type="Rhea" id="RHEA:14305"/>
        <dbReference type="Rhea" id="RHEA-COMP:9700"/>
        <dbReference type="Rhea" id="RHEA-COMP:9702"/>
        <dbReference type="ChEBI" id="CHEBI:30616"/>
        <dbReference type="ChEBI" id="CHEBI:33019"/>
        <dbReference type="ChEBI" id="CHEBI:60039"/>
        <dbReference type="ChEBI" id="CHEBI:78442"/>
        <dbReference type="ChEBI" id="CHEBI:78532"/>
        <dbReference type="ChEBI" id="CHEBI:456215"/>
        <dbReference type="EC" id="6.1.1.15"/>
    </reaction>
</comment>
<evidence type="ECO:0000256" key="2">
    <source>
        <dbReference type="ARBA" id="ARBA00011738"/>
    </source>
</evidence>
<evidence type="ECO:0000256" key="7">
    <source>
        <dbReference type="ARBA" id="ARBA00022917"/>
    </source>
</evidence>
<evidence type="ECO:0000256" key="10">
    <source>
        <dbReference type="HAMAP-Rule" id="MF_01569"/>
    </source>
</evidence>
<evidence type="ECO:0000256" key="4">
    <source>
        <dbReference type="ARBA" id="ARBA00022598"/>
    </source>
</evidence>
<dbReference type="RefSeq" id="WP_181409481.1">
    <property type="nucleotide sequence ID" value="NZ_JBHMAX010000002.1"/>
</dbReference>
<dbReference type="EC" id="6.1.1.15" evidence="10"/>
<dbReference type="Pfam" id="PF00587">
    <property type="entry name" value="tRNA-synt_2b"/>
    <property type="match status" value="1"/>
</dbReference>
<dbReference type="InterPro" id="IPR036621">
    <property type="entry name" value="Anticodon-bd_dom_sf"/>
</dbReference>
<dbReference type="InterPro" id="IPR045864">
    <property type="entry name" value="aa-tRNA-synth_II/BPL/LPL"/>
</dbReference>
<dbReference type="InterPro" id="IPR004154">
    <property type="entry name" value="Anticodon-bd"/>
</dbReference>
<feature type="domain" description="Aminoacyl-transfer RNA synthetases class-II family profile" evidence="11">
    <location>
        <begin position="33"/>
        <end position="492"/>
    </location>
</feature>
<keyword evidence="13" id="KW-1185">Reference proteome</keyword>
<keyword evidence="5 10" id="KW-0547">Nucleotide-binding</keyword>
<keyword evidence="4 10" id="KW-0436">Ligase</keyword>
<dbReference type="EMBL" id="JBHMAX010000002">
    <property type="protein sequence ID" value="MFB9730710.1"/>
    <property type="molecule type" value="Genomic_DNA"/>
</dbReference>
<organism evidence="12 13">
    <name type="scientific">Ornithinimicrobium kibberense</name>
    <dbReference type="NCBI Taxonomy" id="282060"/>
    <lineage>
        <taxon>Bacteria</taxon>
        <taxon>Bacillati</taxon>
        <taxon>Actinomycetota</taxon>
        <taxon>Actinomycetes</taxon>
        <taxon>Micrococcales</taxon>
        <taxon>Ornithinimicrobiaceae</taxon>
        <taxon>Ornithinimicrobium</taxon>
    </lineage>
</organism>
<dbReference type="Gene3D" id="3.90.960.10">
    <property type="entry name" value="YbaK/aminoacyl-tRNA synthetase-associated domain"/>
    <property type="match status" value="1"/>
</dbReference>
<dbReference type="HAMAP" id="MF_01569">
    <property type="entry name" value="Pro_tRNA_synth_type1"/>
    <property type="match status" value="1"/>
</dbReference>
<dbReference type="CDD" id="cd00861">
    <property type="entry name" value="ProRS_anticodon_short"/>
    <property type="match status" value="1"/>
</dbReference>
<keyword evidence="8 10" id="KW-0030">Aminoacyl-tRNA synthetase</keyword>
<dbReference type="InterPro" id="IPR006195">
    <property type="entry name" value="aa-tRNA-synth_II"/>
</dbReference>
<dbReference type="PROSITE" id="PS50862">
    <property type="entry name" value="AA_TRNA_LIGASE_II"/>
    <property type="match status" value="1"/>
</dbReference>
<dbReference type="InterPro" id="IPR036754">
    <property type="entry name" value="YbaK/aa-tRNA-synt-asso_dom_sf"/>
</dbReference>
<dbReference type="NCBIfam" id="TIGR00409">
    <property type="entry name" value="proS_fam_II"/>
    <property type="match status" value="1"/>
</dbReference>
<comment type="caution">
    <text evidence="12">The sequence shown here is derived from an EMBL/GenBank/DDBJ whole genome shotgun (WGS) entry which is preliminary data.</text>
</comment>
<dbReference type="Pfam" id="PF03129">
    <property type="entry name" value="HGTP_anticodon"/>
    <property type="match status" value="1"/>
</dbReference>
<comment type="domain">
    <text evidence="10">Consists of three domains: the N-terminal catalytic domain, the editing domain and the C-terminal anticodon-binding domain.</text>
</comment>
<dbReference type="CDD" id="cd00779">
    <property type="entry name" value="ProRS_core_prok"/>
    <property type="match status" value="1"/>
</dbReference>
<comment type="subunit">
    <text evidence="2 10">Homodimer.</text>
</comment>
<evidence type="ECO:0000256" key="8">
    <source>
        <dbReference type="ARBA" id="ARBA00023146"/>
    </source>
</evidence>
<keyword evidence="7 10" id="KW-0648">Protein biosynthesis</keyword>
<keyword evidence="6 10" id="KW-0067">ATP-binding</keyword>
<evidence type="ECO:0000256" key="6">
    <source>
        <dbReference type="ARBA" id="ARBA00022840"/>
    </source>
</evidence>
<dbReference type="SUPFAM" id="SSF55826">
    <property type="entry name" value="YbaK/ProRS associated domain"/>
    <property type="match status" value="1"/>
</dbReference>
<proteinExistence type="inferred from homology"/>
<dbReference type="SUPFAM" id="SSF52954">
    <property type="entry name" value="Class II aaRS ABD-related"/>
    <property type="match status" value="1"/>
</dbReference>
<evidence type="ECO:0000256" key="1">
    <source>
        <dbReference type="ARBA" id="ARBA00004496"/>
    </source>
</evidence>
<comment type="similarity">
    <text evidence="10">Belongs to the class-II aminoacyl-tRNA synthetase family. ProS type 1 subfamily.</text>
</comment>